<comment type="similarity">
    <text evidence="1">Belongs to the SfsA family.</text>
</comment>
<dbReference type="CDD" id="cd22359">
    <property type="entry name" value="SfsA-like_bacterial"/>
    <property type="match status" value="1"/>
</dbReference>
<dbReference type="AlphaFoldDB" id="A0AAE4FUP7"/>
<dbReference type="Pfam" id="PF03749">
    <property type="entry name" value="SfsA"/>
    <property type="match status" value="1"/>
</dbReference>
<dbReference type="HAMAP" id="MF_00095">
    <property type="entry name" value="SfsA"/>
    <property type="match status" value="1"/>
</dbReference>
<dbReference type="InterPro" id="IPR041465">
    <property type="entry name" value="SfsA_N"/>
</dbReference>
<evidence type="ECO:0000259" key="2">
    <source>
        <dbReference type="Pfam" id="PF03749"/>
    </source>
</evidence>
<dbReference type="InterPro" id="IPR040452">
    <property type="entry name" value="SfsA_C"/>
</dbReference>
<dbReference type="PANTHER" id="PTHR30545:SF2">
    <property type="entry name" value="SUGAR FERMENTATION STIMULATION PROTEIN A"/>
    <property type="match status" value="1"/>
</dbReference>
<reference evidence="5" key="1">
    <citation type="submission" date="2023-07" db="EMBL/GenBank/DDBJ databases">
        <authorList>
            <person name="Luz R."/>
            <person name="Cordeiro R."/>
            <person name="Fonseca A."/>
            <person name="Goncalves V."/>
        </authorList>
    </citation>
    <scope>NUCLEOTIDE SEQUENCE [LARGE SCALE GENOMIC DNA]</scope>
    <source>
        <strain evidence="5">BACA0444</strain>
    </source>
</reference>
<dbReference type="InterPro" id="IPR005224">
    <property type="entry name" value="SfsA"/>
</dbReference>
<dbReference type="EMBL" id="JAVMIP010000014">
    <property type="protein sequence ID" value="MDS3861587.1"/>
    <property type="molecule type" value="Genomic_DNA"/>
</dbReference>
<evidence type="ECO:0000313" key="4">
    <source>
        <dbReference type="EMBL" id="MDS3861587.1"/>
    </source>
</evidence>
<accession>A0AAE4FUP7</accession>
<organism evidence="4 5">
    <name type="scientific">Pseudocalidococcus azoricus BACA0444</name>
    <dbReference type="NCBI Taxonomy" id="2918990"/>
    <lineage>
        <taxon>Bacteria</taxon>
        <taxon>Bacillati</taxon>
        <taxon>Cyanobacteriota</taxon>
        <taxon>Cyanophyceae</taxon>
        <taxon>Acaryochloridales</taxon>
        <taxon>Thermosynechococcaceae</taxon>
        <taxon>Pseudocalidococcus</taxon>
        <taxon>Pseudocalidococcus azoricus</taxon>
    </lineage>
</organism>
<comment type="caution">
    <text evidence="4">The sequence shown here is derived from an EMBL/GenBank/DDBJ whole genome shotgun (WGS) entry which is preliminary data.</text>
</comment>
<gene>
    <name evidence="1 4" type="primary">sfsA</name>
    <name evidence="4" type="ORF">RIF25_12300</name>
</gene>
<dbReference type="GO" id="GO:0003677">
    <property type="term" value="F:DNA binding"/>
    <property type="evidence" value="ECO:0007669"/>
    <property type="project" value="InterPro"/>
</dbReference>
<feature type="domain" description="Sugar fermentation stimulation protein C-terminal" evidence="2">
    <location>
        <begin position="95"/>
        <end position="232"/>
    </location>
</feature>
<name>A0AAE4FUP7_9CYAN</name>
<dbReference type="NCBIfam" id="TIGR00230">
    <property type="entry name" value="sfsA"/>
    <property type="match status" value="1"/>
</dbReference>
<dbReference type="Gene3D" id="3.40.1350.60">
    <property type="match status" value="1"/>
</dbReference>
<keyword evidence="5" id="KW-1185">Reference proteome</keyword>
<dbReference type="Pfam" id="PF17746">
    <property type="entry name" value="SfsA_N"/>
    <property type="match status" value="1"/>
</dbReference>
<dbReference type="Proteomes" id="UP001268256">
    <property type="component" value="Unassembled WGS sequence"/>
</dbReference>
<dbReference type="RefSeq" id="WP_322878825.1">
    <property type="nucleotide sequence ID" value="NZ_JAVMIP010000014.1"/>
</dbReference>
<dbReference type="Gene3D" id="2.40.50.580">
    <property type="match status" value="1"/>
</dbReference>
<sequence>MSQTNPNPWLYPYPPLQAGILLRRYKRFFADIQLNTGEEITAHCPNTGPMTGISTLGSPVQVSYHPDPKRKLAYTWEMIQVNDNGPAWVGVNTSLPNRVVAAALEAGILPELAHYAEMRREVTYGQERSRIDFLLTDPEQRPTYVEVKSTTWATGELALFPDTVTTRGQKHLRELMALIPTARVCMLYFINRGDCPNFAPGDTTDPTYGKLLRQAREEGLEVLPYRFAITPTGIQFCGRAACQF</sequence>
<evidence type="ECO:0000256" key="1">
    <source>
        <dbReference type="HAMAP-Rule" id="MF_00095"/>
    </source>
</evidence>
<protein>
    <recommendedName>
        <fullName evidence="1">Sugar fermentation stimulation protein homolog</fullName>
    </recommendedName>
</protein>
<feature type="domain" description="SfsA N-terminal OB" evidence="3">
    <location>
        <begin position="22"/>
        <end position="91"/>
    </location>
</feature>
<evidence type="ECO:0000313" key="5">
    <source>
        <dbReference type="Proteomes" id="UP001268256"/>
    </source>
</evidence>
<proteinExistence type="inferred from homology"/>
<evidence type="ECO:0000259" key="3">
    <source>
        <dbReference type="Pfam" id="PF17746"/>
    </source>
</evidence>
<dbReference type="PANTHER" id="PTHR30545">
    <property type="entry name" value="SUGAR FERMENTATION STIMULATION PROTEIN A"/>
    <property type="match status" value="1"/>
</dbReference>